<evidence type="ECO:0000256" key="1">
    <source>
        <dbReference type="SAM" id="MobiDB-lite"/>
    </source>
</evidence>
<dbReference type="AlphaFoldDB" id="B2W8S1"/>
<proteinExistence type="predicted"/>
<gene>
    <name evidence="2" type="ORF">PTRG_06379</name>
</gene>
<sequence length="75" mass="8520">MGISSPAFAYVSMNVESDYERLIQNYIVVKLLGKVLVYMVTMSSMVNKCNKKRNPDVAAWQSSGEESRGPWQSWL</sequence>
<dbReference type="InParanoid" id="B2W8S1"/>
<dbReference type="EMBL" id="DS231620">
    <property type="protein sequence ID" value="EDU49299.1"/>
    <property type="molecule type" value="Genomic_DNA"/>
</dbReference>
<reference evidence="3" key="1">
    <citation type="journal article" date="2013" name="G3 (Bethesda)">
        <title>Comparative genomics of a plant-pathogenic fungus, Pyrenophora tritici-repentis, reveals transduplication and the impact of repeat elements on pathogenicity and population divergence.</title>
        <authorList>
            <person name="Manning V.A."/>
            <person name="Pandelova I."/>
            <person name="Dhillon B."/>
            <person name="Wilhelm L.J."/>
            <person name="Goodwin S.B."/>
            <person name="Berlin A.M."/>
            <person name="Figueroa M."/>
            <person name="Freitag M."/>
            <person name="Hane J.K."/>
            <person name="Henrissat B."/>
            <person name="Holman W.H."/>
            <person name="Kodira C.D."/>
            <person name="Martin J."/>
            <person name="Oliver R.P."/>
            <person name="Robbertse B."/>
            <person name="Schackwitz W."/>
            <person name="Schwartz D.C."/>
            <person name="Spatafora J.W."/>
            <person name="Turgeon B.G."/>
            <person name="Yandava C."/>
            <person name="Young S."/>
            <person name="Zhou S."/>
            <person name="Zeng Q."/>
            <person name="Grigoriev I.V."/>
            <person name="Ma L.-J."/>
            <person name="Ciuffetti L.M."/>
        </authorList>
    </citation>
    <scope>NUCLEOTIDE SEQUENCE [LARGE SCALE GENOMIC DNA]</scope>
    <source>
        <strain evidence="3">Pt-1C-BFP</strain>
    </source>
</reference>
<evidence type="ECO:0000313" key="3">
    <source>
        <dbReference type="Proteomes" id="UP000001471"/>
    </source>
</evidence>
<accession>B2W8S1</accession>
<feature type="region of interest" description="Disordered" evidence="1">
    <location>
        <begin position="56"/>
        <end position="75"/>
    </location>
</feature>
<protein>
    <submittedName>
        <fullName evidence="2">Uncharacterized protein</fullName>
    </submittedName>
</protein>
<dbReference type="HOGENOM" id="CLU_2672299_0_0_1"/>
<name>B2W8S1_PYRTR</name>
<evidence type="ECO:0000313" key="2">
    <source>
        <dbReference type="EMBL" id="EDU49299.1"/>
    </source>
</evidence>
<organism evidence="2 3">
    <name type="scientific">Pyrenophora tritici-repentis (strain Pt-1C-BFP)</name>
    <name type="common">Wheat tan spot fungus</name>
    <name type="synonym">Drechslera tritici-repentis</name>
    <dbReference type="NCBI Taxonomy" id="426418"/>
    <lineage>
        <taxon>Eukaryota</taxon>
        <taxon>Fungi</taxon>
        <taxon>Dikarya</taxon>
        <taxon>Ascomycota</taxon>
        <taxon>Pezizomycotina</taxon>
        <taxon>Dothideomycetes</taxon>
        <taxon>Pleosporomycetidae</taxon>
        <taxon>Pleosporales</taxon>
        <taxon>Pleosporineae</taxon>
        <taxon>Pleosporaceae</taxon>
        <taxon>Pyrenophora</taxon>
    </lineage>
</organism>
<dbReference type="Proteomes" id="UP000001471">
    <property type="component" value="Unassembled WGS sequence"/>
</dbReference>